<dbReference type="SUPFAM" id="SSF55874">
    <property type="entry name" value="ATPase domain of HSP90 chaperone/DNA topoisomerase II/histidine kinase"/>
    <property type="match status" value="1"/>
</dbReference>
<keyword evidence="3" id="KW-0597">Phosphoprotein</keyword>
<dbReference type="PROSITE" id="PS50109">
    <property type="entry name" value="HIS_KIN"/>
    <property type="match status" value="1"/>
</dbReference>
<protein>
    <recommendedName>
        <fullName evidence="2">histidine kinase</fullName>
        <ecNumber evidence="2">2.7.13.3</ecNumber>
    </recommendedName>
</protein>
<dbReference type="PRINTS" id="PR00344">
    <property type="entry name" value="BCTRLSENSOR"/>
</dbReference>
<keyword evidence="4" id="KW-1133">Transmembrane helix</keyword>
<evidence type="ECO:0000256" key="4">
    <source>
        <dbReference type="SAM" id="Phobius"/>
    </source>
</evidence>
<feature type="transmembrane region" description="Helical" evidence="4">
    <location>
        <begin position="97"/>
        <end position="116"/>
    </location>
</feature>
<dbReference type="InterPro" id="IPR003661">
    <property type="entry name" value="HisK_dim/P_dom"/>
</dbReference>
<keyword evidence="4" id="KW-0812">Transmembrane</keyword>
<dbReference type="PANTHER" id="PTHR43547">
    <property type="entry name" value="TWO-COMPONENT HISTIDINE KINASE"/>
    <property type="match status" value="1"/>
</dbReference>
<dbReference type="SUPFAM" id="SSF47384">
    <property type="entry name" value="Homodimeric domain of signal transducing histidine kinase"/>
    <property type="match status" value="1"/>
</dbReference>
<dbReference type="AlphaFoldDB" id="A0A7Y9WJ31"/>
<comment type="caution">
    <text evidence="6">The sequence shown here is derived from an EMBL/GenBank/DDBJ whole genome shotgun (WGS) entry which is preliminary data.</text>
</comment>
<dbReference type="RefSeq" id="WP_257030363.1">
    <property type="nucleotide sequence ID" value="NZ_JACCAS010000001.1"/>
</dbReference>
<dbReference type="CDD" id="cd00075">
    <property type="entry name" value="HATPase"/>
    <property type="match status" value="1"/>
</dbReference>
<comment type="catalytic activity">
    <reaction evidence="1">
        <text>ATP + protein L-histidine = ADP + protein N-phospho-L-histidine.</text>
        <dbReference type="EC" id="2.7.13.3"/>
    </reaction>
</comment>
<sequence>MSTTRVSPWGIRKLTSLRALLAQAFVPAGRNLQYMHNRMRPLAIIAVIGFPLYFYVWHDLFPQPYENLPLRIVGSLLFMPMLFAEHWPASLKRFMPYYWYAAVFYSLPFFFTFMLLKNNGSDVWIQSALIAAFVLVLLLDWLMLLLNFVIGIGVACLAYWLTTHPAVFNTAYPTHLAIFSFAVAIGVLANYDMERIRIEQERAMLATAGSIAHELRTPLLAIRAGALGLGRYLPSLLETYSIAQQGELPVPKIRRAHLQSMDGVISRIEQEALHSNAIIDMLLANARFTGGFSHGTLHCSIGECVRAALERYPFRDGERERVLTDLATDFTFHGADMLMTHVLFNLLKNALRSMASVDSALISIRLVTGPRSNQLLFRDTGVGIAPDVVPHIFTRFYTSPAGVDDASIGTGIGLAFCRDVMRDMGGAIDCQSVEGMFTEFTLTFPRAGTGT</sequence>
<keyword evidence="7" id="KW-1185">Reference proteome</keyword>
<dbReference type="PANTHER" id="PTHR43547:SF2">
    <property type="entry name" value="HYBRID SIGNAL TRANSDUCTION HISTIDINE KINASE C"/>
    <property type="match status" value="1"/>
</dbReference>
<evidence type="ECO:0000313" key="6">
    <source>
        <dbReference type="EMBL" id="NYH21850.1"/>
    </source>
</evidence>
<dbReference type="EC" id="2.7.13.3" evidence="2"/>
<feature type="domain" description="Histidine kinase" evidence="5">
    <location>
        <begin position="210"/>
        <end position="448"/>
    </location>
</feature>
<gene>
    <name evidence="6" type="ORF">GGD40_001329</name>
</gene>
<dbReference type="EMBL" id="JACCAS010000001">
    <property type="protein sequence ID" value="NYH21850.1"/>
    <property type="molecule type" value="Genomic_DNA"/>
</dbReference>
<evidence type="ECO:0000256" key="1">
    <source>
        <dbReference type="ARBA" id="ARBA00000085"/>
    </source>
</evidence>
<evidence type="ECO:0000256" key="2">
    <source>
        <dbReference type="ARBA" id="ARBA00012438"/>
    </source>
</evidence>
<evidence type="ECO:0000259" key="5">
    <source>
        <dbReference type="PROSITE" id="PS50109"/>
    </source>
</evidence>
<dbReference type="GO" id="GO:0000155">
    <property type="term" value="F:phosphorelay sensor kinase activity"/>
    <property type="evidence" value="ECO:0007669"/>
    <property type="project" value="InterPro"/>
</dbReference>
<evidence type="ECO:0000256" key="3">
    <source>
        <dbReference type="ARBA" id="ARBA00022553"/>
    </source>
</evidence>
<feature type="transmembrane region" description="Helical" evidence="4">
    <location>
        <begin position="68"/>
        <end position="85"/>
    </location>
</feature>
<keyword evidence="6" id="KW-0418">Kinase</keyword>
<reference evidence="6 7" key="1">
    <citation type="submission" date="2020-07" db="EMBL/GenBank/DDBJ databases">
        <title>Exploring microbial biodiversity for novel pathways involved in the catabolism of aromatic compounds derived from lignin.</title>
        <authorList>
            <person name="Elkins J."/>
        </authorList>
    </citation>
    <scope>NUCLEOTIDE SEQUENCE [LARGE SCALE GENOMIC DNA]</scope>
    <source>
        <strain evidence="6 7">H2C3C</strain>
    </source>
</reference>
<dbReference type="Pfam" id="PF02518">
    <property type="entry name" value="HATPase_c"/>
    <property type="match status" value="1"/>
</dbReference>
<dbReference type="Proteomes" id="UP000540929">
    <property type="component" value="Unassembled WGS sequence"/>
</dbReference>
<dbReference type="InterPro" id="IPR004358">
    <property type="entry name" value="Sig_transdc_His_kin-like_C"/>
</dbReference>
<evidence type="ECO:0000313" key="7">
    <source>
        <dbReference type="Proteomes" id="UP000540929"/>
    </source>
</evidence>
<dbReference type="InterPro" id="IPR036097">
    <property type="entry name" value="HisK_dim/P_sf"/>
</dbReference>
<dbReference type="Gene3D" id="3.30.565.10">
    <property type="entry name" value="Histidine kinase-like ATPase, C-terminal domain"/>
    <property type="match status" value="1"/>
</dbReference>
<accession>A0A7Y9WJ31</accession>
<keyword evidence="6" id="KW-0378">Hydrolase</keyword>
<feature type="transmembrane region" description="Helical" evidence="4">
    <location>
        <begin position="172"/>
        <end position="191"/>
    </location>
</feature>
<dbReference type="SMART" id="SM00387">
    <property type="entry name" value="HATPase_c"/>
    <property type="match status" value="1"/>
</dbReference>
<dbReference type="InterPro" id="IPR005467">
    <property type="entry name" value="His_kinase_dom"/>
</dbReference>
<name>A0A7Y9WJ31_9BURK</name>
<feature type="transmembrane region" description="Helical" evidence="4">
    <location>
        <begin position="39"/>
        <end position="56"/>
    </location>
</feature>
<keyword evidence="6" id="KW-0808">Transferase</keyword>
<feature type="transmembrane region" description="Helical" evidence="4">
    <location>
        <begin position="128"/>
        <end position="160"/>
    </location>
</feature>
<keyword evidence="4" id="KW-0472">Membrane</keyword>
<proteinExistence type="predicted"/>
<dbReference type="InterPro" id="IPR036890">
    <property type="entry name" value="HATPase_C_sf"/>
</dbReference>
<organism evidence="6 7">
    <name type="scientific">Paraburkholderia bryophila</name>
    <dbReference type="NCBI Taxonomy" id="420952"/>
    <lineage>
        <taxon>Bacteria</taxon>
        <taxon>Pseudomonadati</taxon>
        <taxon>Pseudomonadota</taxon>
        <taxon>Betaproteobacteria</taxon>
        <taxon>Burkholderiales</taxon>
        <taxon>Burkholderiaceae</taxon>
        <taxon>Paraburkholderia</taxon>
    </lineage>
</organism>
<dbReference type="GO" id="GO:0016787">
    <property type="term" value="F:hydrolase activity"/>
    <property type="evidence" value="ECO:0007669"/>
    <property type="project" value="UniProtKB-KW"/>
</dbReference>
<dbReference type="InterPro" id="IPR003594">
    <property type="entry name" value="HATPase_dom"/>
</dbReference>
<dbReference type="Gene3D" id="1.10.287.130">
    <property type="match status" value="1"/>
</dbReference>
<dbReference type="CDD" id="cd00082">
    <property type="entry name" value="HisKA"/>
    <property type="match status" value="1"/>
</dbReference>